<gene>
    <name evidence="4" type="ORF">EIO64_16565</name>
</gene>
<organism evidence="4 5">
    <name type="scientific">Dysosmobacter welbionis</name>
    <dbReference type="NCBI Taxonomy" id="2093857"/>
    <lineage>
        <taxon>Bacteria</taxon>
        <taxon>Bacillati</taxon>
        <taxon>Bacillota</taxon>
        <taxon>Clostridia</taxon>
        <taxon>Eubacteriales</taxon>
        <taxon>Oscillospiraceae</taxon>
        <taxon>Dysosmobacter</taxon>
    </lineage>
</organism>
<dbReference type="GO" id="GO:0016301">
    <property type="term" value="F:kinase activity"/>
    <property type="evidence" value="ECO:0007669"/>
    <property type="project" value="UniProtKB-KW"/>
</dbReference>
<keyword evidence="2 4" id="KW-0418">Kinase</keyword>
<dbReference type="Gene3D" id="3.40.1190.20">
    <property type="match status" value="1"/>
</dbReference>
<dbReference type="Proteomes" id="UP000298642">
    <property type="component" value="Chromosome"/>
</dbReference>
<dbReference type="InterPro" id="IPR011611">
    <property type="entry name" value="PfkB_dom"/>
</dbReference>
<proteinExistence type="predicted"/>
<dbReference type="RefSeq" id="WP_136891665.1">
    <property type="nucleotide sequence ID" value="NZ_CP034413.3"/>
</dbReference>
<dbReference type="PANTHER" id="PTHR10584">
    <property type="entry name" value="SUGAR KINASE"/>
    <property type="match status" value="1"/>
</dbReference>
<dbReference type="InterPro" id="IPR029056">
    <property type="entry name" value="Ribokinase-like"/>
</dbReference>
<dbReference type="KEGG" id="obj:EIO64_16565"/>
<dbReference type="SUPFAM" id="SSF53613">
    <property type="entry name" value="Ribokinase-like"/>
    <property type="match status" value="1"/>
</dbReference>
<evidence type="ECO:0000256" key="1">
    <source>
        <dbReference type="ARBA" id="ARBA00022679"/>
    </source>
</evidence>
<keyword evidence="1" id="KW-0808">Transferase</keyword>
<dbReference type="Pfam" id="PF00294">
    <property type="entry name" value="PfkB"/>
    <property type="match status" value="1"/>
</dbReference>
<reference evidence="5" key="1">
    <citation type="submission" date="2018-12" db="EMBL/GenBank/DDBJ databases">
        <title>Dusodibacter welbiota gen. nov., sp. nov., isolated from human faeces and emended description of the Oscillibacter genus.</title>
        <authorList>
            <person name="Le Roy T."/>
            <person name="Van der Smissen P."/>
            <person name="Delzenne N."/>
            <person name="Muccioli G."/>
            <person name="Collet J.F."/>
            <person name="Cani P.D."/>
        </authorList>
    </citation>
    <scope>NUCLEOTIDE SEQUENCE [LARGE SCALE GENOMIC DNA]</scope>
    <source>
        <strain evidence="5">J115</strain>
    </source>
</reference>
<dbReference type="AlphaFoldDB" id="A0A4D7AY35"/>
<evidence type="ECO:0000313" key="4">
    <source>
        <dbReference type="EMBL" id="QCI60616.1"/>
    </source>
</evidence>
<feature type="domain" description="Carbohydrate kinase PfkB" evidence="3">
    <location>
        <begin position="147"/>
        <end position="282"/>
    </location>
</feature>
<name>A0A4D7AY35_9FIRM</name>
<accession>A0A4D7AY35</accession>
<evidence type="ECO:0000313" key="5">
    <source>
        <dbReference type="Proteomes" id="UP000298642"/>
    </source>
</evidence>
<evidence type="ECO:0000259" key="3">
    <source>
        <dbReference type="Pfam" id="PF00294"/>
    </source>
</evidence>
<dbReference type="EMBL" id="CP034413">
    <property type="protein sequence ID" value="QCI60616.1"/>
    <property type="molecule type" value="Genomic_DNA"/>
</dbReference>
<keyword evidence="5" id="KW-1185">Reference proteome</keyword>
<protein>
    <submittedName>
        <fullName evidence="4">Carbohydrate kinase family protein</fullName>
    </submittedName>
</protein>
<evidence type="ECO:0000256" key="2">
    <source>
        <dbReference type="ARBA" id="ARBA00022777"/>
    </source>
</evidence>
<sequence>MYDFKTFAQMNLDLIFQGFDRMPQPGEEAFAKRFTMQLGGGPIVCPIVLEQLGFRVRLGTFLGQDDVSNLCRRLLDQRGFSSYDEFAQDNPDPVVVTSVFSWEHDRGFLAHNEGVYESILDPETVYGFLRDAKVVFAPVGQPEVTRRLHEEGVKVVYDSGWSDDLSIDGIKAFLPYIDVYTPNDKEARKLAGTDDLEEAVRFLAGYTPHPVVTLGKGGCAYWHDGSIRYVSAIDEFRAVDTTGAGDNFLTGIIYGLLTEEPLDRCVRLGNIFAGKSTTAVGCFGAAVTPALIRKYL</sequence>
<dbReference type="PANTHER" id="PTHR10584:SF166">
    <property type="entry name" value="RIBOKINASE"/>
    <property type="match status" value="1"/>
</dbReference>